<protein>
    <recommendedName>
        <fullName evidence="5">RING-type domain-containing protein</fullName>
    </recommendedName>
</protein>
<sequence>MVTCPGTLAGGPGGDRDPVFDVTGLPESVEAAKREIEAHIAVRTGTGTVTDSLFSDSFLTPNLTQDAGTLLNSVYKNGFNSLFGYVDNLSSDNVVFPSTLSGSSGCSSASSSSSASGTTGLDLGSIWGTSLDRDEGLGDSPSFETATASSSIWSFSARPSPPHSTSPTESLGKRERDCHVCGDREVTAALVPCGHNLFCLECANRLCAGADPVCPVCHHTVVQAIRIIS</sequence>
<evidence type="ECO:0000259" key="5">
    <source>
        <dbReference type="PROSITE" id="PS50089"/>
    </source>
</evidence>
<dbReference type="AlphaFoldDB" id="A0A1B6M8M0"/>
<dbReference type="Gene3D" id="3.30.40.10">
    <property type="entry name" value="Zinc/RING finger domain, C3HC4 (zinc finger)"/>
    <property type="match status" value="1"/>
</dbReference>
<feature type="region of interest" description="Disordered" evidence="4">
    <location>
        <begin position="153"/>
        <end position="173"/>
    </location>
</feature>
<dbReference type="PANTHER" id="PTHR23285:SF2">
    <property type="entry name" value="RNA-BINDING PROTEIN MEX3A"/>
    <property type="match status" value="1"/>
</dbReference>
<organism evidence="6">
    <name type="scientific">Graphocephala atropunctata</name>
    <dbReference type="NCBI Taxonomy" id="36148"/>
    <lineage>
        <taxon>Eukaryota</taxon>
        <taxon>Metazoa</taxon>
        <taxon>Ecdysozoa</taxon>
        <taxon>Arthropoda</taxon>
        <taxon>Hexapoda</taxon>
        <taxon>Insecta</taxon>
        <taxon>Pterygota</taxon>
        <taxon>Neoptera</taxon>
        <taxon>Paraneoptera</taxon>
        <taxon>Hemiptera</taxon>
        <taxon>Auchenorrhyncha</taxon>
        <taxon>Membracoidea</taxon>
        <taxon>Cicadellidae</taxon>
        <taxon>Cicadellinae</taxon>
        <taxon>Cicadellini</taxon>
        <taxon>Graphocephala</taxon>
    </lineage>
</organism>
<dbReference type="InterPro" id="IPR047227">
    <property type="entry name" value="MEX3"/>
</dbReference>
<dbReference type="Pfam" id="PF13920">
    <property type="entry name" value="zf-C3HC4_3"/>
    <property type="match status" value="1"/>
</dbReference>
<accession>A0A1B6M8M0</accession>
<keyword evidence="1 3" id="KW-0479">Metal-binding</keyword>
<evidence type="ECO:0000256" key="3">
    <source>
        <dbReference type="PROSITE-ProRule" id="PRU00175"/>
    </source>
</evidence>
<dbReference type="SMART" id="SM00184">
    <property type="entry name" value="RING"/>
    <property type="match status" value="1"/>
</dbReference>
<dbReference type="FunFam" id="3.30.40.10:FF:000090">
    <property type="entry name" value="Mex-3 RNA-binding family member C"/>
    <property type="match status" value="1"/>
</dbReference>
<evidence type="ECO:0000256" key="4">
    <source>
        <dbReference type="SAM" id="MobiDB-lite"/>
    </source>
</evidence>
<dbReference type="InterPro" id="IPR001841">
    <property type="entry name" value="Znf_RING"/>
</dbReference>
<dbReference type="CDD" id="cd16518">
    <property type="entry name" value="RING-HC_MEX3"/>
    <property type="match status" value="1"/>
</dbReference>
<dbReference type="PROSITE" id="PS50089">
    <property type="entry name" value="ZF_RING_2"/>
    <property type="match status" value="1"/>
</dbReference>
<proteinExistence type="predicted"/>
<dbReference type="GO" id="GO:0008270">
    <property type="term" value="F:zinc ion binding"/>
    <property type="evidence" value="ECO:0007669"/>
    <property type="project" value="UniProtKB-KW"/>
</dbReference>
<evidence type="ECO:0000256" key="1">
    <source>
        <dbReference type="ARBA" id="ARBA00022771"/>
    </source>
</evidence>
<reference evidence="6" key="1">
    <citation type="submission" date="2015-11" db="EMBL/GenBank/DDBJ databases">
        <title>De novo transcriptome assembly of four potential Pierce s Disease insect vectors from Arizona vineyards.</title>
        <authorList>
            <person name="Tassone E.E."/>
        </authorList>
    </citation>
    <scope>NUCLEOTIDE SEQUENCE</scope>
</reference>
<keyword evidence="1 3" id="KW-0863">Zinc-finger</keyword>
<evidence type="ECO:0000256" key="2">
    <source>
        <dbReference type="ARBA" id="ARBA00022833"/>
    </source>
</evidence>
<feature type="domain" description="RING-type" evidence="5">
    <location>
        <begin position="178"/>
        <end position="218"/>
    </location>
</feature>
<name>A0A1B6M8M0_9HEMI</name>
<evidence type="ECO:0000313" key="6">
    <source>
        <dbReference type="EMBL" id="JAT32276.1"/>
    </source>
</evidence>
<dbReference type="SUPFAM" id="SSF57850">
    <property type="entry name" value="RING/U-box"/>
    <property type="match status" value="1"/>
</dbReference>
<dbReference type="PANTHER" id="PTHR23285">
    <property type="entry name" value="RING FINGER AND KH DOMAIN CONTAINING PROTEIN 1"/>
    <property type="match status" value="1"/>
</dbReference>
<dbReference type="GO" id="GO:0003723">
    <property type="term" value="F:RNA binding"/>
    <property type="evidence" value="ECO:0007669"/>
    <property type="project" value="InterPro"/>
</dbReference>
<keyword evidence="2" id="KW-0862">Zinc</keyword>
<dbReference type="InterPro" id="IPR013083">
    <property type="entry name" value="Znf_RING/FYVE/PHD"/>
</dbReference>
<gene>
    <name evidence="6" type="ORF">g.27663</name>
</gene>
<dbReference type="EMBL" id="GEBQ01007701">
    <property type="protein sequence ID" value="JAT32276.1"/>
    <property type="molecule type" value="Transcribed_RNA"/>
</dbReference>